<feature type="transmembrane region" description="Helical" evidence="2">
    <location>
        <begin position="105"/>
        <end position="127"/>
    </location>
</feature>
<dbReference type="RefSeq" id="WP_162407220.1">
    <property type="nucleotide sequence ID" value="NZ_CP137532.1"/>
</dbReference>
<keyword evidence="2" id="KW-0812">Transmembrane</keyword>
<proteinExistence type="predicted"/>
<gene>
    <name evidence="3" type="ORF">R5577_22355</name>
</gene>
<protein>
    <submittedName>
        <fullName evidence="3">Uncharacterized protein</fullName>
    </submittedName>
</protein>
<accession>A0AAX4FQP4</accession>
<feature type="transmembrane region" description="Helical" evidence="2">
    <location>
        <begin position="139"/>
        <end position="159"/>
    </location>
</feature>
<reference evidence="3" key="1">
    <citation type="submission" date="2023-10" db="EMBL/GenBank/DDBJ databases">
        <title>Comparative Genomic Analysis of Tomato Bacterial Spot Xanthomonads Reveals A New Lineage of Xanthomonas euvesicatoria.</title>
        <authorList>
            <person name="Huang C.-J."/>
            <person name="Wu T.-L."/>
            <person name="Wu Y.-L."/>
            <person name="Wang R.-S."/>
            <person name="Lin Y.-C."/>
        </authorList>
    </citation>
    <scope>NUCLEOTIDE SEQUENCE</scope>
    <source>
        <strain evidence="3">T0319-01</strain>
        <plasmid evidence="3">p3191.1</plasmid>
    </source>
</reference>
<feature type="transmembrane region" description="Helical" evidence="2">
    <location>
        <begin position="32"/>
        <end position="59"/>
    </location>
</feature>
<evidence type="ECO:0000313" key="4">
    <source>
        <dbReference type="Proteomes" id="UP001304429"/>
    </source>
</evidence>
<dbReference type="Proteomes" id="UP001304429">
    <property type="component" value="Plasmid p3191.1"/>
</dbReference>
<dbReference type="AlphaFoldDB" id="A0AAX4FQP4"/>
<keyword evidence="2" id="KW-0472">Membrane</keyword>
<geneLocation type="plasmid" evidence="3 4">
    <name>p3191.1</name>
</geneLocation>
<organism evidence="3 4">
    <name type="scientific">Xanthomonas euvesicatoria</name>
    <dbReference type="NCBI Taxonomy" id="456327"/>
    <lineage>
        <taxon>Bacteria</taxon>
        <taxon>Pseudomonadati</taxon>
        <taxon>Pseudomonadota</taxon>
        <taxon>Gammaproteobacteria</taxon>
        <taxon>Lysobacterales</taxon>
        <taxon>Lysobacteraceae</taxon>
        <taxon>Xanthomonas</taxon>
    </lineage>
</organism>
<evidence type="ECO:0000256" key="2">
    <source>
        <dbReference type="SAM" id="Phobius"/>
    </source>
</evidence>
<sequence length="248" mass="26416">MAYVLLAALVIALGWGLKSAMSIPHPDGLTVILSSTVVLTGALFWVVVTLHALDLLVAFKRDDRRYLSEFAAAMRPRLRELLVAAPVMLLGLLIAYRSVGTAGTVVAALEAPFYALAIASALMARPLQAIPVRRRRTGIVLSVIYGALFTITAVLQSAVATRTGMQGAAPWLGVTSALAAIAAWVSAAKFRASIEQARALSSPVIESFGNPFPRHQNRPSPPDGTSPPLRKGPSGPPPHGGRKRRRRF</sequence>
<evidence type="ECO:0000256" key="1">
    <source>
        <dbReference type="SAM" id="MobiDB-lite"/>
    </source>
</evidence>
<keyword evidence="3" id="KW-0614">Plasmid</keyword>
<feature type="transmembrane region" description="Helical" evidence="2">
    <location>
        <begin position="171"/>
        <end position="190"/>
    </location>
</feature>
<name>A0AAX4FQP4_XANEU</name>
<feature type="region of interest" description="Disordered" evidence="1">
    <location>
        <begin position="208"/>
        <end position="248"/>
    </location>
</feature>
<feature type="transmembrane region" description="Helical" evidence="2">
    <location>
        <begin position="80"/>
        <end position="99"/>
    </location>
</feature>
<evidence type="ECO:0000313" key="3">
    <source>
        <dbReference type="EMBL" id="WOP58793.1"/>
    </source>
</evidence>
<keyword evidence="2" id="KW-1133">Transmembrane helix</keyword>
<dbReference type="EMBL" id="CP137540">
    <property type="protein sequence ID" value="WOP58793.1"/>
    <property type="molecule type" value="Genomic_DNA"/>
</dbReference>